<accession>A0ABQ9BTP9</accession>
<dbReference type="Proteomes" id="UP001141253">
    <property type="component" value="Chromosome 3"/>
</dbReference>
<comment type="caution">
    <text evidence="1">The sequence shown here is derived from an EMBL/GenBank/DDBJ whole genome shotgun (WGS) entry which is preliminary data.</text>
</comment>
<keyword evidence="2" id="KW-1185">Reference proteome</keyword>
<reference evidence="1" key="2">
    <citation type="journal article" date="2023" name="Int. J. Mol. Sci.">
        <title>De Novo Assembly and Annotation of 11 Diverse Shrub Willow (Salix) Genomes Reveals Novel Gene Organization in Sex-Linked Regions.</title>
        <authorList>
            <person name="Hyden B."/>
            <person name="Feng K."/>
            <person name="Yates T.B."/>
            <person name="Jawdy S."/>
            <person name="Cereghino C."/>
            <person name="Smart L.B."/>
            <person name="Muchero W."/>
        </authorList>
    </citation>
    <scope>NUCLEOTIDE SEQUENCE</scope>
    <source>
        <tissue evidence="1">Shoot tip</tissue>
    </source>
</reference>
<protein>
    <submittedName>
        <fullName evidence="1">Uncharacterized protein</fullName>
    </submittedName>
</protein>
<dbReference type="EMBL" id="JAPFFI010000007">
    <property type="protein sequence ID" value="KAJ6389537.1"/>
    <property type="molecule type" value="Genomic_DNA"/>
</dbReference>
<sequence>MGLRKGWNGKGEEADVEGNACRGGCRWGGEDAVARGNGRKRIGGGCEGERLRLQRKRREKQGWSGFSSRILIRCECHTPDGGSGELGGGRACGDCDSAVVFEEEEGRGCDDCDSKSSSREDAGNFDRKCDVIRRTYSAIKL</sequence>
<evidence type="ECO:0000313" key="1">
    <source>
        <dbReference type="EMBL" id="KAJ6389537.1"/>
    </source>
</evidence>
<organism evidence="1 2">
    <name type="scientific">Salix suchowensis</name>
    <dbReference type="NCBI Taxonomy" id="1278906"/>
    <lineage>
        <taxon>Eukaryota</taxon>
        <taxon>Viridiplantae</taxon>
        <taxon>Streptophyta</taxon>
        <taxon>Embryophyta</taxon>
        <taxon>Tracheophyta</taxon>
        <taxon>Spermatophyta</taxon>
        <taxon>Magnoliopsida</taxon>
        <taxon>eudicotyledons</taxon>
        <taxon>Gunneridae</taxon>
        <taxon>Pentapetalae</taxon>
        <taxon>rosids</taxon>
        <taxon>fabids</taxon>
        <taxon>Malpighiales</taxon>
        <taxon>Salicaceae</taxon>
        <taxon>Saliceae</taxon>
        <taxon>Salix</taxon>
    </lineage>
</organism>
<name>A0ABQ9BTP9_9ROSI</name>
<reference evidence="1" key="1">
    <citation type="submission" date="2022-10" db="EMBL/GenBank/DDBJ databases">
        <authorList>
            <person name="Hyden B.L."/>
            <person name="Feng K."/>
            <person name="Yates T."/>
            <person name="Jawdy S."/>
            <person name="Smart L.B."/>
            <person name="Muchero W."/>
        </authorList>
    </citation>
    <scope>NUCLEOTIDE SEQUENCE</scope>
    <source>
        <tissue evidence="1">Shoot tip</tissue>
    </source>
</reference>
<proteinExistence type="predicted"/>
<evidence type="ECO:0000313" key="2">
    <source>
        <dbReference type="Proteomes" id="UP001141253"/>
    </source>
</evidence>
<gene>
    <name evidence="1" type="ORF">OIU77_027794</name>
</gene>